<dbReference type="RefSeq" id="WP_229823997.1">
    <property type="nucleotide sequence ID" value="NZ_BMRC01000005.1"/>
</dbReference>
<dbReference type="EMBL" id="JBHMEI010000078">
    <property type="protein sequence ID" value="MFB9208763.1"/>
    <property type="molecule type" value="Genomic_DNA"/>
</dbReference>
<gene>
    <name evidence="5" type="ORF">ACFFV7_46805</name>
</gene>
<keyword evidence="3" id="KW-0804">Transcription</keyword>
<evidence type="ECO:0000256" key="3">
    <source>
        <dbReference type="ARBA" id="ARBA00023163"/>
    </source>
</evidence>
<dbReference type="SMART" id="SM00421">
    <property type="entry name" value="HTH_LUXR"/>
    <property type="match status" value="1"/>
</dbReference>
<evidence type="ECO:0000313" key="6">
    <source>
        <dbReference type="Proteomes" id="UP001589647"/>
    </source>
</evidence>
<keyword evidence="6" id="KW-1185">Reference proteome</keyword>
<dbReference type="Proteomes" id="UP001589647">
    <property type="component" value="Unassembled WGS sequence"/>
</dbReference>
<reference evidence="5 6" key="1">
    <citation type="submission" date="2024-09" db="EMBL/GenBank/DDBJ databases">
        <authorList>
            <person name="Sun Q."/>
            <person name="Mori K."/>
        </authorList>
    </citation>
    <scope>NUCLEOTIDE SEQUENCE [LARGE SCALE GENOMIC DNA]</scope>
    <source>
        <strain evidence="5 6">CCM 3426</strain>
    </source>
</reference>
<protein>
    <submittedName>
        <fullName evidence="5">Helix-turn-helix transcriptional regulator</fullName>
    </submittedName>
</protein>
<evidence type="ECO:0000256" key="1">
    <source>
        <dbReference type="ARBA" id="ARBA00023015"/>
    </source>
</evidence>
<dbReference type="PRINTS" id="PR00038">
    <property type="entry name" value="HTHLUXR"/>
</dbReference>
<dbReference type="PROSITE" id="PS50043">
    <property type="entry name" value="HTH_LUXR_2"/>
    <property type="match status" value="1"/>
</dbReference>
<dbReference type="InterPro" id="IPR016032">
    <property type="entry name" value="Sig_transdc_resp-reg_C-effctor"/>
</dbReference>
<name>A0ABV5IW10_9ACTN</name>
<feature type="domain" description="HTH luxR-type" evidence="4">
    <location>
        <begin position="1"/>
        <end position="58"/>
    </location>
</feature>
<proteinExistence type="predicted"/>
<dbReference type="PROSITE" id="PS00622">
    <property type="entry name" value="HTH_LUXR_1"/>
    <property type="match status" value="1"/>
</dbReference>
<keyword evidence="1" id="KW-0805">Transcription regulation</keyword>
<dbReference type="Gene3D" id="1.10.10.10">
    <property type="entry name" value="Winged helix-like DNA-binding domain superfamily/Winged helix DNA-binding domain"/>
    <property type="match status" value="1"/>
</dbReference>
<accession>A0ABV5IW10</accession>
<dbReference type="SUPFAM" id="SSF46894">
    <property type="entry name" value="C-terminal effector domain of the bipartite response regulators"/>
    <property type="match status" value="1"/>
</dbReference>
<dbReference type="PANTHER" id="PTHR44688">
    <property type="entry name" value="DNA-BINDING TRANSCRIPTIONAL ACTIVATOR DEVR_DOSR"/>
    <property type="match status" value="1"/>
</dbReference>
<comment type="caution">
    <text evidence="5">The sequence shown here is derived from an EMBL/GenBank/DDBJ whole genome shotgun (WGS) entry which is preliminary data.</text>
</comment>
<dbReference type="InterPro" id="IPR000792">
    <property type="entry name" value="Tscrpt_reg_LuxR_C"/>
</dbReference>
<dbReference type="InterPro" id="IPR036388">
    <property type="entry name" value="WH-like_DNA-bd_sf"/>
</dbReference>
<dbReference type="PANTHER" id="PTHR44688:SF25">
    <property type="entry name" value="HTH LUXR-TYPE DOMAIN-CONTAINING PROTEIN"/>
    <property type="match status" value="1"/>
</dbReference>
<sequence>MLTLVAEGHSNAGIAARLSLAERTVETHMRSIFQKLDMAEDGDRQRRVLAVLAYLTHRPPSASPGQPA</sequence>
<evidence type="ECO:0000259" key="4">
    <source>
        <dbReference type="PROSITE" id="PS50043"/>
    </source>
</evidence>
<evidence type="ECO:0000256" key="2">
    <source>
        <dbReference type="ARBA" id="ARBA00023125"/>
    </source>
</evidence>
<dbReference type="Pfam" id="PF00196">
    <property type="entry name" value="GerE"/>
    <property type="match status" value="1"/>
</dbReference>
<keyword evidence="2" id="KW-0238">DNA-binding</keyword>
<organism evidence="5 6">
    <name type="scientific">Nonomuraea spiralis</name>
    <dbReference type="NCBI Taxonomy" id="46182"/>
    <lineage>
        <taxon>Bacteria</taxon>
        <taxon>Bacillati</taxon>
        <taxon>Actinomycetota</taxon>
        <taxon>Actinomycetes</taxon>
        <taxon>Streptosporangiales</taxon>
        <taxon>Streptosporangiaceae</taxon>
        <taxon>Nonomuraea</taxon>
    </lineage>
</organism>
<evidence type="ECO:0000313" key="5">
    <source>
        <dbReference type="EMBL" id="MFB9208763.1"/>
    </source>
</evidence>
<dbReference type="CDD" id="cd06170">
    <property type="entry name" value="LuxR_C_like"/>
    <property type="match status" value="1"/>
</dbReference>